<dbReference type="Gene3D" id="1.25.10.10">
    <property type="entry name" value="Leucine-rich Repeat Variant"/>
    <property type="match status" value="1"/>
</dbReference>
<dbReference type="Proteomes" id="UP000753908">
    <property type="component" value="Unassembled WGS sequence"/>
</dbReference>
<sequence>MKLQPRAHVQGVWVRKILQWVNLRPEEGERTFFMFVFYTVTSIGLLWFEHSTVALFLDKYSAKWLPVIYIASALMCSGLGVLYSWLQSILPMRIVLVAIAFFTAFPLVICRLALNIDYLDGLIALGTVFLLRLWMDAVEVLNDLNSQVAANQLFNIREIKRAYPLISSGLLVADVISGFSLPLLLFLVGLENVIIVAAVMMLLAAGTLFYLAQRYQQAFPNSPMRQWEDEEDEFTVRRTSGPLRRYIIPLFAFFILGEALYLLIEFQYLGQLEENLDASDIAGFLGLFSGCVGLFELVSQVFISSRAIDRLGVFVAAMMLPASLSIIGLMTLTGLLDFVIELIRNVFALPELITGLFIGLILLRFVDELLRYTLIAGIEPVLFQPLQEAIRNSIQTSVQGIAEPTTTGITGIGILATIWLFHWVFPGQSEVILQQWQSWVFIFAIVMFSLIWLLSAWLLRSSYVSLLVQSAEQGRLGFSDVDLRAFKRAVVEALEQPGTEADKRSCIQLLYQIDPTNVGEVLAPLLPRLSVALQRQSLEAMLENPNPAYLNDVQVLIDQKPPAEVLALALRYVWLTQPELEVRAIKHYLHSAVDPTVRGTAAALILRRGTPTEKAEATNTLRRMLTSKRERERVMATRALGEADYLQALRLYIPSLLQDESLRVRCALLEVIAATRLEEYYPSLVRGLYYKSTREAARGALVRLGDEAIPLLLELAEDTHKPDLVRLQAWTALGEVGTPEALNQLVRQLMTSWDKTRRNILRILLKIPNEAGIEGVLDRLGRSGVETLIEQELLFLGQIYAALLDLGADKISGREAELLRRALQDTQTDLFERCFLLMKFLYPVSAIQAAAFNLESESRTNIALAIEILDNTIDIPQKRAFLAILDRRSTTEKLASLEELVPYQPMSPSDRLRRLIDLRHFLADWPLACCFHLARAAHWSLTPEGTLVCLRHPIGFVREAVLTYLKAASPRACMELLPALKADSDRLVAAQVQQMIEELGQVS</sequence>
<reference evidence="4" key="2">
    <citation type="journal article" date="2022" name="Microbiol. Resour. Announc.">
        <title>Metagenome Sequencing to Explore Phylogenomics of Terrestrial Cyanobacteria.</title>
        <authorList>
            <person name="Ward R.D."/>
            <person name="Stajich J.E."/>
            <person name="Johansen J.R."/>
            <person name="Huntemann M."/>
            <person name="Clum A."/>
            <person name="Foster B."/>
            <person name="Foster B."/>
            <person name="Roux S."/>
            <person name="Palaniappan K."/>
            <person name="Varghese N."/>
            <person name="Mukherjee S."/>
            <person name="Reddy T.B.K."/>
            <person name="Daum C."/>
            <person name="Copeland A."/>
            <person name="Chen I.A."/>
            <person name="Ivanova N.N."/>
            <person name="Kyrpides N.C."/>
            <person name="Shapiro N."/>
            <person name="Eloe-Fadrosh E.A."/>
            <person name="Pietrasiak N."/>
        </authorList>
    </citation>
    <scope>NUCLEOTIDE SEQUENCE</scope>
    <source>
        <strain evidence="4">CPER-KK1</strain>
    </source>
</reference>
<dbReference type="Pfam" id="PF13646">
    <property type="entry name" value="HEAT_2"/>
    <property type="match status" value="1"/>
</dbReference>
<dbReference type="InterPro" id="IPR004155">
    <property type="entry name" value="PBS_lyase_HEAT"/>
</dbReference>
<feature type="transmembrane region" description="Helical" evidence="3">
    <location>
        <begin position="311"/>
        <end position="336"/>
    </location>
</feature>
<dbReference type="SMART" id="SM00567">
    <property type="entry name" value="EZ_HEAT"/>
    <property type="match status" value="3"/>
</dbReference>
<feature type="transmembrane region" description="Helical" evidence="3">
    <location>
        <begin position="281"/>
        <end position="299"/>
    </location>
</feature>
<comment type="caution">
    <text evidence="4">The sequence shown here is derived from an EMBL/GenBank/DDBJ whole genome shotgun (WGS) entry which is preliminary data.</text>
</comment>
<keyword evidence="3" id="KW-0812">Transmembrane</keyword>
<dbReference type="InterPro" id="IPR011989">
    <property type="entry name" value="ARM-like"/>
</dbReference>
<feature type="transmembrane region" description="Helical" evidence="3">
    <location>
        <begin position="162"/>
        <end position="187"/>
    </location>
</feature>
<accession>A0A951U8G8</accession>
<evidence type="ECO:0000256" key="3">
    <source>
        <dbReference type="SAM" id="Phobius"/>
    </source>
</evidence>
<dbReference type="InterPro" id="IPR036259">
    <property type="entry name" value="MFS_trans_sf"/>
</dbReference>
<evidence type="ECO:0000313" key="5">
    <source>
        <dbReference type="Proteomes" id="UP000753908"/>
    </source>
</evidence>
<dbReference type="AlphaFoldDB" id="A0A951U8G8"/>
<keyword evidence="3" id="KW-1133">Transmembrane helix</keyword>
<dbReference type="SUPFAM" id="SSF48371">
    <property type="entry name" value="ARM repeat"/>
    <property type="match status" value="1"/>
</dbReference>
<keyword evidence="3" id="KW-0472">Membrane</keyword>
<feature type="transmembrane region" description="Helical" evidence="3">
    <location>
        <begin position="68"/>
        <end position="86"/>
    </location>
</feature>
<dbReference type="EMBL" id="JAHHIF010000005">
    <property type="protein sequence ID" value="MBW4543735.1"/>
    <property type="molecule type" value="Genomic_DNA"/>
</dbReference>
<organism evidence="4 5">
    <name type="scientific">Symplocastrum torsivum CPER-KK1</name>
    <dbReference type="NCBI Taxonomy" id="450513"/>
    <lineage>
        <taxon>Bacteria</taxon>
        <taxon>Bacillati</taxon>
        <taxon>Cyanobacteriota</taxon>
        <taxon>Cyanophyceae</taxon>
        <taxon>Oscillatoriophycideae</taxon>
        <taxon>Oscillatoriales</taxon>
        <taxon>Microcoleaceae</taxon>
        <taxon>Symplocastrum</taxon>
    </lineage>
</organism>
<reference evidence="4" key="1">
    <citation type="submission" date="2021-05" db="EMBL/GenBank/DDBJ databases">
        <authorList>
            <person name="Pietrasiak N."/>
            <person name="Ward R."/>
            <person name="Stajich J.E."/>
            <person name="Kurbessoian T."/>
        </authorList>
    </citation>
    <scope>NUCLEOTIDE SEQUENCE</scope>
    <source>
        <strain evidence="4">CPER-KK1</strain>
    </source>
</reference>
<protein>
    <submittedName>
        <fullName evidence="4">HEAT repeat domain-containing protein</fullName>
    </submittedName>
</protein>
<name>A0A951U8G8_9CYAN</name>
<feature type="transmembrane region" description="Helical" evidence="3">
    <location>
        <begin position="342"/>
        <end position="363"/>
    </location>
</feature>
<proteinExistence type="predicted"/>
<keyword evidence="1" id="KW-0042">Antenna complex</keyword>
<dbReference type="GO" id="GO:0030089">
    <property type="term" value="C:phycobilisome"/>
    <property type="evidence" value="ECO:0007669"/>
    <property type="project" value="UniProtKB-KW"/>
</dbReference>
<evidence type="ECO:0000313" key="4">
    <source>
        <dbReference type="EMBL" id="MBW4543735.1"/>
    </source>
</evidence>
<feature type="transmembrane region" description="Helical" evidence="3">
    <location>
        <begin position="31"/>
        <end position="48"/>
    </location>
</feature>
<feature type="transmembrane region" description="Helical" evidence="3">
    <location>
        <begin position="93"/>
        <end position="116"/>
    </location>
</feature>
<feature type="transmembrane region" description="Helical" evidence="3">
    <location>
        <begin position="122"/>
        <end position="141"/>
    </location>
</feature>
<feature type="transmembrane region" description="Helical" evidence="3">
    <location>
        <begin position="436"/>
        <end position="459"/>
    </location>
</feature>
<feature type="transmembrane region" description="Helical" evidence="3">
    <location>
        <begin position="246"/>
        <end position="269"/>
    </location>
</feature>
<keyword evidence="2" id="KW-0605">Phycobilisome</keyword>
<dbReference type="InterPro" id="IPR016024">
    <property type="entry name" value="ARM-type_fold"/>
</dbReference>
<dbReference type="SUPFAM" id="SSF103473">
    <property type="entry name" value="MFS general substrate transporter"/>
    <property type="match status" value="1"/>
</dbReference>
<evidence type="ECO:0000256" key="1">
    <source>
        <dbReference type="ARBA" id="ARBA00022549"/>
    </source>
</evidence>
<evidence type="ECO:0000256" key="2">
    <source>
        <dbReference type="ARBA" id="ARBA00022738"/>
    </source>
</evidence>
<feature type="transmembrane region" description="Helical" evidence="3">
    <location>
        <begin position="193"/>
        <end position="212"/>
    </location>
</feature>
<gene>
    <name evidence="4" type="ORF">KME25_04695</name>
</gene>